<dbReference type="Proteomes" id="UP000730482">
    <property type="component" value="Unassembled WGS sequence"/>
</dbReference>
<feature type="region of interest" description="Disordered" evidence="1">
    <location>
        <begin position="1"/>
        <end position="113"/>
    </location>
</feature>
<accession>A0ABS5L987</accession>
<feature type="compositionally biased region" description="Gly residues" evidence="1">
    <location>
        <begin position="75"/>
        <end position="90"/>
    </location>
</feature>
<dbReference type="EMBL" id="JAAFYZ010000506">
    <property type="protein sequence ID" value="MBS2554764.1"/>
    <property type="molecule type" value="Genomic_DNA"/>
</dbReference>
<evidence type="ECO:0000313" key="2">
    <source>
        <dbReference type="EMBL" id="MBS2554764.1"/>
    </source>
</evidence>
<evidence type="ECO:0000256" key="1">
    <source>
        <dbReference type="SAM" id="MobiDB-lite"/>
    </source>
</evidence>
<proteinExistence type="predicted"/>
<comment type="caution">
    <text evidence="2">The sequence shown here is derived from an EMBL/GenBank/DDBJ whole genome shotgun (WGS) entry which is preliminary data.</text>
</comment>
<gene>
    <name evidence="2" type="ORF">KGQ19_48735</name>
</gene>
<feature type="compositionally biased region" description="Pro residues" evidence="1">
    <location>
        <begin position="1"/>
        <end position="11"/>
    </location>
</feature>
<organism evidence="2 3">
    <name type="scientific">Catenulispora pinistramenti</name>
    <dbReference type="NCBI Taxonomy" id="2705254"/>
    <lineage>
        <taxon>Bacteria</taxon>
        <taxon>Bacillati</taxon>
        <taxon>Actinomycetota</taxon>
        <taxon>Actinomycetes</taxon>
        <taxon>Catenulisporales</taxon>
        <taxon>Catenulisporaceae</taxon>
        <taxon>Catenulispora</taxon>
    </lineage>
</organism>
<sequence>SLPPGMPPAPSPVGAGLNGGGMGSTGSFQSAGSTGSFQSAGSQGSFQSGNNGTNAAALTQTMAPIRPQMPAPQQMGGGQQPPFMGGGNGMGQPSVPSQPSPMRGFLIDEDPDA</sequence>
<feature type="non-terminal residue" evidence="2">
    <location>
        <position position="1"/>
    </location>
</feature>
<keyword evidence="3" id="KW-1185">Reference proteome</keyword>
<protein>
    <submittedName>
        <fullName evidence="2">Uncharacterized protein</fullName>
    </submittedName>
</protein>
<evidence type="ECO:0000313" key="3">
    <source>
        <dbReference type="Proteomes" id="UP000730482"/>
    </source>
</evidence>
<feature type="compositionally biased region" description="Low complexity" evidence="1">
    <location>
        <begin position="25"/>
        <end position="54"/>
    </location>
</feature>
<name>A0ABS5L987_9ACTN</name>
<reference evidence="2 3" key="1">
    <citation type="submission" date="2020-02" db="EMBL/GenBank/DDBJ databases">
        <title>Acidophilic actinobacteria isolated from forest soil.</title>
        <authorList>
            <person name="Golinska P."/>
        </authorList>
    </citation>
    <scope>NUCLEOTIDE SEQUENCE [LARGE SCALE GENOMIC DNA]</scope>
    <source>
        <strain evidence="2 3">NL8</strain>
    </source>
</reference>